<dbReference type="SMART" id="SM00388">
    <property type="entry name" value="HisKA"/>
    <property type="match status" value="1"/>
</dbReference>
<feature type="domain" description="PAC" evidence="12">
    <location>
        <begin position="986"/>
        <end position="1038"/>
    </location>
</feature>
<dbReference type="Gene3D" id="3.30.565.10">
    <property type="entry name" value="Histidine kinase-like ATPase, C-terminal domain"/>
    <property type="match status" value="1"/>
</dbReference>
<dbReference type="InterPro" id="IPR003594">
    <property type="entry name" value="HATPase_dom"/>
</dbReference>
<dbReference type="InterPro" id="IPR013767">
    <property type="entry name" value="PAS_fold"/>
</dbReference>
<dbReference type="InterPro" id="IPR036097">
    <property type="entry name" value="HisK_dim/P_sf"/>
</dbReference>
<protein>
    <recommendedName>
        <fullName evidence="3">histidine kinase</fullName>
        <ecNumber evidence="3">2.7.13.3</ecNumber>
    </recommendedName>
</protein>
<gene>
    <name evidence="13" type="ORF">BJY16_007200</name>
</gene>
<dbReference type="Gene3D" id="3.30.450.20">
    <property type="entry name" value="PAS domain"/>
    <property type="match status" value="6"/>
</dbReference>
<keyword evidence="6" id="KW-0418">Kinase</keyword>
<dbReference type="PROSITE" id="PS50113">
    <property type="entry name" value="PAC"/>
    <property type="match status" value="3"/>
</dbReference>
<evidence type="ECO:0000259" key="10">
    <source>
        <dbReference type="PROSITE" id="PS50109"/>
    </source>
</evidence>
<dbReference type="SMART" id="SM00065">
    <property type="entry name" value="GAF"/>
    <property type="match status" value="1"/>
</dbReference>
<evidence type="ECO:0000256" key="1">
    <source>
        <dbReference type="ARBA" id="ARBA00000085"/>
    </source>
</evidence>
<feature type="domain" description="PAS" evidence="11">
    <location>
        <begin position="296"/>
        <end position="321"/>
    </location>
</feature>
<comment type="subcellular location">
    <subcellularLocation>
        <location evidence="2">Cell membrane</location>
    </subcellularLocation>
</comment>
<feature type="domain" description="PAS" evidence="11">
    <location>
        <begin position="36"/>
        <end position="87"/>
    </location>
</feature>
<dbReference type="InterPro" id="IPR052162">
    <property type="entry name" value="Sensor_kinase/Photoreceptor"/>
</dbReference>
<evidence type="ECO:0000256" key="7">
    <source>
        <dbReference type="ARBA" id="ARBA00023012"/>
    </source>
</evidence>
<dbReference type="SUPFAM" id="SSF55874">
    <property type="entry name" value="ATPase domain of HSP90 chaperone/DNA topoisomerase II/histidine kinase"/>
    <property type="match status" value="1"/>
</dbReference>
<dbReference type="Pfam" id="PF02518">
    <property type="entry name" value="HATPase_c"/>
    <property type="match status" value="1"/>
</dbReference>
<dbReference type="CDD" id="cd00075">
    <property type="entry name" value="HATPase"/>
    <property type="match status" value="1"/>
</dbReference>
<dbReference type="SMART" id="SM00086">
    <property type="entry name" value="PAC"/>
    <property type="match status" value="5"/>
</dbReference>
<dbReference type="PRINTS" id="PR00344">
    <property type="entry name" value="BCTRLSENSOR"/>
</dbReference>
<evidence type="ECO:0000313" key="13">
    <source>
        <dbReference type="EMBL" id="MBB4743741.1"/>
    </source>
</evidence>
<feature type="domain" description="Histidine kinase" evidence="10">
    <location>
        <begin position="1063"/>
        <end position="1272"/>
    </location>
</feature>
<keyword evidence="7" id="KW-0902">Two-component regulatory system</keyword>
<evidence type="ECO:0000259" key="11">
    <source>
        <dbReference type="PROSITE" id="PS50112"/>
    </source>
</evidence>
<feature type="domain" description="PAC" evidence="12">
    <location>
        <begin position="213"/>
        <end position="265"/>
    </location>
</feature>
<dbReference type="PROSITE" id="PS50109">
    <property type="entry name" value="HIS_KIN"/>
    <property type="match status" value="1"/>
</dbReference>
<dbReference type="PANTHER" id="PTHR43304">
    <property type="entry name" value="PHYTOCHROME-LIKE PROTEIN CPH1"/>
    <property type="match status" value="1"/>
</dbReference>
<dbReference type="InterPro" id="IPR005467">
    <property type="entry name" value="His_kinase_dom"/>
</dbReference>
<dbReference type="InterPro" id="IPR000014">
    <property type="entry name" value="PAS"/>
</dbReference>
<accession>A0A7W7H4C5</accession>
<evidence type="ECO:0000256" key="9">
    <source>
        <dbReference type="SAM" id="MobiDB-lite"/>
    </source>
</evidence>
<evidence type="ECO:0000256" key="6">
    <source>
        <dbReference type="ARBA" id="ARBA00022777"/>
    </source>
</evidence>
<dbReference type="Pfam" id="PF00512">
    <property type="entry name" value="HisKA"/>
    <property type="match status" value="1"/>
</dbReference>
<dbReference type="InterPro" id="IPR029016">
    <property type="entry name" value="GAF-like_dom_sf"/>
</dbReference>
<dbReference type="InterPro" id="IPR003018">
    <property type="entry name" value="GAF"/>
</dbReference>
<dbReference type="GO" id="GO:0005886">
    <property type="term" value="C:plasma membrane"/>
    <property type="evidence" value="ECO:0007669"/>
    <property type="project" value="UniProtKB-SubCell"/>
</dbReference>
<dbReference type="SUPFAM" id="SSF55781">
    <property type="entry name" value="GAF domain-like"/>
    <property type="match status" value="1"/>
</dbReference>
<dbReference type="Pfam" id="PF13188">
    <property type="entry name" value="PAS_8"/>
    <property type="match status" value="1"/>
</dbReference>
<keyword evidence="4" id="KW-0597">Phosphoprotein</keyword>
<feature type="domain" description="PAS" evidence="11">
    <location>
        <begin position="139"/>
        <end position="209"/>
    </location>
</feature>
<dbReference type="SUPFAM" id="SSF55785">
    <property type="entry name" value="PYP-like sensor domain (PAS domain)"/>
    <property type="match status" value="7"/>
</dbReference>
<dbReference type="CDD" id="cd00082">
    <property type="entry name" value="HisKA"/>
    <property type="match status" value="1"/>
</dbReference>
<keyword evidence="8" id="KW-0175">Coiled coil</keyword>
<sequence>MSVGFRERLDGQSLELLAHAFGRSPVPKLVLSLEPEEYGRFITVNDAFCELVGYAAEELIGESCLVLLDEDGLGPVMAAFEAMVRGERTVVAMERVLVRRDGSRVWVVSQNVMVRDQAGRPFLVAEVVESSSQLALAESEARFRTLVDSSPIGMAVLNTDGAWLRVNPAVAALLGYTGAELTGLSLSAVTHPDDRAACVAMLRDLASGAAAGFDGHVRYLCKDGQVIWCRLTVTPLRSEVGAPLQLLAQLADVTAERRSQEMIAAAQQRLERSERQFAEVADNSPIARIVLGLRDEKRGRIVLANPAFCRLFGFTDAEVLGMHFAELQRGLAAQKHGSAEGQAHGHAATRESGQAAGQESGHAAEQDSGHAAEQDSGHATEQDTGHAAEQDSGHAAAQRREWEQAAELERGLGLMASGERTRGQRELTLRRKDGTAITVVAHTSVITDEQGPATAVVQLLDVTAERAAGRAAEEAADREVRRLRGTLAVQRAVTAAATDRESAVRAVADRAVELFPAADGAAVELVEGDQLAYVATAGTLSAFTGTRIPRTGSLSGIALATDAPAHCPDTGHDPRVNQSMCERLGIGAMLIAPLHAENDVIGVLKVSAGAANVFDDTDEQQLALLADSLSAALQHADDATRNAELLAERTRALAELSISEQRFRLTFDNSPLGLTLCSLRPADFGRYLQASPAMTTITGYTPQELAGMTFADLTYPDDLASTHDYARRFVAGELDAVSLERRYLHKDGHLIWVTLRVAVVRDEHGRAQYAVVQVEDVTAAREADAQLRRSARLFELIPAAVIVRDLDGTIRWWNDGATRLYGWPLAAAAGKSAHRLLHTTFPYEGGAAEQEESLRRDGYWNGHLDHITADGRTVNVLSRQVLHHPDPDNAQVLEVNSDVTAARAAEQALAESEERLRAQFANTGVGQVISTLDGMVISVNRAYAAMIGRSPEELPGLHDHDLVHPDDLVAHRRLLAGLFAGESESYTTEARIAHADGHWVPVESTISLVRDPAGHPKLLIGVLTDITARRGAEQARDAAAAALAERNVQLEAANQLKLDIIGMLGHEIGNPLTSIRGNAEILTDDWPALSDERRGRAIDAIARQAGTLDEIVQEVLAMVTIETGTIRADRRLLHAREEIGRALWAVDGAESIPVEGPDAALLCHPGHLQQILVNLLSNARKYGGGATAVRVSAAAGLVEITVEDDGPGVPEEFRDRLFERLARADRDAAAVKGTGLGLYIVRGLAQANHGDIRHEPNPAGGSRFILSLEAPGSGPG</sequence>
<evidence type="ECO:0000256" key="2">
    <source>
        <dbReference type="ARBA" id="ARBA00004236"/>
    </source>
</evidence>
<dbReference type="GO" id="GO:0006355">
    <property type="term" value="P:regulation of DNA-templated transcription"/>
    <property type="evidence" value="ECO:0007669"/>
    <property type="project" value="InterPro"/>
</dbReference>
<dbReference type="InterPro" id="IPR001610">
    <property type="entry name" value="PAC"/>
</dbReference>
<feature type="domain" description="PAS" evidence="11">
    <location>
        <begin position="786"/>
        <end position="838"/>
    </location>
</feature>
<dbReference type="Proteomes" id="UP000546162">
    <property type="component" value="Unassembled WGS sequence"/>
</dbReference>
<dbReference type="Pfam" id="PF00989">
    <property type="entry name" value="PAS"/>
    <property type="match status" value="2"/>
</dbReference>
<dbReference type="InterPro" id="IPR003661">
    <property type="entry name" value="HisK_dim/P_dom"/>
</dbReference>
<evidence type="ECO:0000256" key="3">
    <source>
        <dbReference type="ARBA" id="ARBA00012438"/>
    </source>
</evidence>
<organism evidence="13 14">
    <name type="scientific">Actinoplanes octamycinicus</name>
    <dbReference type="NCBI Taxonomy" id="135948"/>
    <lineage>
        <taxon>Bacteria</taxon>
        <taxon>Bacillati</taxon>
        <taxon>Actinomycetota</taxon>
        <taxon>Actinomycetes</taxon>
        <taxon>Micromonosporales</taxon>
        <taxon>Micromonosporaceae</taxon>
        <taxon>Actinoplanes</taxon>
    </lineage>
</organism>
<evidence type="ECO:0000256" key="4">
    <source>
        <dbReference type="ARBA" id="ARBA00022553"/>
    </source>
</evidence>
<comment type="catalytic activity">
    <reaction evidence="1">
        <text>ATP + protein L-histidine = ADP + protein N-phospho-L-histidine.</text>
        <dbReference type="EC" id="2.7.13.3"/>
    </reaction>
</comment>
<dbReference type="GO" id="GO:0000155">
    <property type="term" value="F:phosphorelay sensor kinase activity"/>
    <property type="evidence" value="ECO:0007669"/>
    <property type="project" value="InterPro"/>
</dbReference>
<dbReference type="Pfam" id="PF08447">
    <property type="entry name" value="PAS_3"/>
    <property type="match status" value="2"/>
</dbReference>
<feature type="coiled-coil region" evidence="8">
    <location>
        <begin position="256"/>
        <end position="283"/>
    </location>
</feature>
<dbReference type="Pfam" id="PF13426">
    <property type="entry name" value="PAS_9"/>
    <property type="match status" value="1"/>
</dbReference>
<reference evidence="13 14" key="1">
    <citation type="submission" date="2020-08" db="EMBL/GenBank/DDBJ databases">
        <title>Sequencing the genomes of 1000 actinobacteria strains.</title>
        <authorList>
            <person name="Klenk H.-P."/>
        </authorList>
    </citation>
    <scope>NUCLEOTIDE SEQUENCE [LARGE SCALE GENOMIC DNA]</scope>
    <source>
        <strain evidence="13 14">DSM 45809</strain>
    </source>
</reference>
<feature type="region of interest" description="Disordered" evidence="9">
    <location>
        <begin position="335"/>
        <end position="404"/>
    </location>
</feature>
<dbReference type="SMART" id="SM00091">
    <property type="entry name" value="PAS"/>
    <property type="match status" value="6"/>
</dbReference>
<dbReference type="EC" id="2.7.13.3" evidence="3"/>
<dbReference type="AlphaFoldDB" id="A0A7W7H4C5"/>
<feature type="compositionally biased region" description="Basic and acidic residues" evidence="9">
    <location>
        <begin position="362"/>
        <end position="404"/>
    </location>
</feature>
<dbReference type="InterPro" id="IPR000700">
    <property type="entry name" value="PAS-assoc_C"/>
</dbReference>
<dbReference type="SUPFAM" id="SSF47384">
    <property type="entry name" value="Homodimeric domain of signal transducing histidine kinase"/>
    <property type="match status" value="1"/>
</dbReference>
<dbReference type="SMART" id="SM00387">
    <property type="entry name" value="HATPase_c"/>
    <property type="match status" value="1"/>
</dbReference>
<dbReference type="InterPro" id="IPR036890">
    <property type="entry name" value="HATPase_C_sf"/>
</dbReference>
<keyword evidence="5" id="KW-0808">Transferase</keyword>
<dbReference type="InterPro" id="IPR035965">
    <property type="entry name" value="PAS-like_dom_sf"/>
</dbReference>
<comment type="caution">
    <text evidence="13">The sequence shown here is derived from an EMBL/GenBank/DDBJ whole genome shotgun (WGS) entry which is preliminary data.</text>
</comment>
<dbReference type="Gene3D" id="3.30.450.40">
    <property type="match status" value="1"/>
</dbReference>
<feature type="domain" description="PAS" evidence="11">
    <location>
        <begin position="912"/>
        <end position="982"/>
    </location>
</feature>
<evidence type="ECO:0000256" key="8">
    <source>
        <dbReference type="SAM" id="Coils"/>
    </source>
</evidence>
<name>A0A7W7H4C5_9ACTN</name>
<dbReference type="EMBL" id="JACHNB010000001">
    <property type="protein sequence ID" value="MBB4743741.1"/>
    <property type="molecule type" value="Genomic_DNA"/>
</dbReference>
<evidence type="ECO:0000313" key="14">
    <source>
        <dbReference type="Proteomes" id="UP000546162"/>
    </source>
</evidence>
<feature type="domain" description="PAS" evidence="11">
    <location>
        <begin position="685"/>
        <end position="733"/>
    </location>
</feature>
<dbReference type="PROSITE" id="PS50112">
    <property type="entry name" value="PAS"/>
    <property type="match status" value="6"/>
</dbReference>
<evidence type="ECO:0000259" key="12">
    <source>
        <dbReference type="PROSITE" id="PS50113"/>
    </source>
</evidence>
<dbReference type="InterPro" id="IPR004358">
    <property type="entry name" value="Sig_transdc_His_kin-like_C"/>
</dbReference>
<dbReference type="InterPro" id="IPR013655">
    <property type="entry name" value="PAS_fold_3"/>
</dbReference>
<dbReference type="CDD" id="cd00130">
    <property type="entry name" value="PAS"/>
    <property type="match status" value="6"/>
</dbReference>
<dbReference type="Pfam" id="PF13185">
    <property type="entry name" value="GAF_2"/>
    <property type="match status" value="1"/>
</dbReference>
<dbReference type="Gene3D" id="1.10.287.130">
    <property type="match status" value="1"/>
</dbReference>
<evidence type="ECO:0000256" key="5">
    <source>
        <dbReference type="ARBA" id="ARBA00022679"/>
    </source>
</evidence>
<feature type="domain" description="PAC" evidence="12">
    <location>
        <begin position="737"/>
        <end position="789"/>
    </location>
</feature>
<dbReference type="RefSeq" id="WP_185043994.1">
    <property type="nucleotide sequence ID" value="NZ_BAABFG010000005.1"/>
</dbReference>
<dbReference type="NCBIfam" id="TIGR00229">
    <property type="entry name" value="sensory_box"/>
    <property type="match status" value="6"/>
</dbReference>
<proteinExistence type="predicted"/>
<dbReference type="PANTHER" id="PTHR43304:SF1">
    <property type="entry name" value="PAC DOMAIN-CONTAINING PROTEIN"/>
    <property type="match status" value="1"/>
</dbReference>
<keyword evidence="14" id="KW-1185">Reference proteome</keyword>